<organism evidence="1 2">
    <name type="scientific">Araneus ventricosus</name>
    <name type="common">Orbweaver spider</name>
    <name type="synonym">Epeira ventricosa</name>
    <dbReference type="NCBI Taxonomy" id="182803"/>
    <lineage>
        <taxon>Eukaryota</taxon>
        <taxon>Metazoa</taxon>
        <taxon>Ecdysozoa</taxon>
        <taxon>Arthropoda</taxon>
        <taxon>Chelicerata</taxon>
        <taxon>Arachnida</taxon>
        <taxon>Araneae</taxon>
        <taxon>Araneomorphae</taxon>
        <taxon>Entelegynae</taxon>
        <taxon>Araneoidea</taxon>
        <taxon>Araneidae</taxon>
        <taxon>Araneus</taxon>
    </lineage>
</organism>
<accession>A0A4Y2RW98</accession>
<dbReference type="EMBL" id="BGPR01147765">
    <property type="protein sequence ID" value="GBN79666.1"/>
    <property type="molecule type" value="Genomic_DNA"/>
</dbReference>
<dbReference type="Proteomes" id="UP000499080">
    <property type="component" value="Unassembled WGS sequence"/>
</dbReference>
<proteinExistence type="predicted"/>
<protein>
    <submittedName>
        <fullName evidence="1">Uncharacterized protein</fullName>
    </submittedName>
</protein>
<reference evidence="1 2" key="1">
    <citation type="journal article" date="2019" name="Sci. Rep.">
        <title>Orb-weaving spider Araneus ventricosus genome elucidates the spidroin gene catalogue.</title>
        <authorList>
            <person name="Kono N."/>
            <person name="Nakamura H."/>
            <person name="Ohtoshi R."/>
            <person name="Moran D.A.P."/>
            <person name="Shinohara A."/>
            <person name="Yoshida Y."/>
            <person name="Fujiwara M."/>
            <person name="Mori M."/>
            <person name="Tomita M."/>
            <person name="Arakawa K."/>
        </authorList>
    </citation>
    <scope>NUCLEOTIDE SEQUENCE [LARGE SCALE GENOMIC DNA]</scope>
</reference>
<feature type="non-terminal residue" evidence="1">
    <location>
        <position position="79"/>
    </location>
</feature>
<comment type="caution">
    <text evidence="1">The sequence shown here is derived from an EMBL/GenBank/DDBJ whole genome shotgun (WGS) entry which is preliminary data.</text>
</comment>
<evidence type="ECO:0000313" key="1">
    <source>
        <dbReference type="EMBL" id="GBN79666.1"/>
    </source>
</evidence>
<gene>
    <name evidence="1" type="ORF">AVEN_208478_1</name>
</gene>
<sequence length="79" mass="9240">MSLLNGWAKNWKCLLRRSLNGVVRSDRECRECVHHSMSRICTPLDTPLDVQSVYTTQCPESAHYWILHWMSRMCTALDT</sequence>
<evidence type="ECO:0000313" key="2">
    <source>
        <dbReference type="Proteomes" id="UP000499080"/>
    </source>
</evidence>
<keyword evidence="2" id="KW-1185">Reference proteome</keyword>
<name>A0A4Y2RW98_ARAVE</name>
<dbReference type="AlphaFoldDB" id="A0A4Y2RW98"/>